<dbReference type="InterPro" id="IPR011009">
    <property type="entry name" value="Kinase-like_dom_sf"/>
</dbReference>
<reference evidence="6 7" key="1">
    <citation type="journal article" date="2018" name="Science">
        <title>The opium poppy genome and morphinan production.</title>
        <authorList>
            <person name="Guo L."/>
            <person name="Winzer T."/>
            <person name="Yang X."/>
            <person name="Li Y."/>
            <person name="Ning Z."/>
            <person name="He Z."/>
            <person name="Teodor R."/>
            <person name="Lu Y."/>
            <person name="Bowser T.A."/>
            <person name="Graham I.A."/>
            <person name="Ye K."/>
        </authorList>
    </citation>
    <scope>NUCLEOTIDE SEQUENCE [LARGE SCALE GENOMIC DNA]</scope>
    <source>
        <strain evidence="7">cv. HN1</strain>
        <tissue evidence="6">Leaves</tissue>
    </source>
</reference>
<gene>
    <name evidence="6" type="ORF">C5167_025001</name>
</gene>
<dbReference type="AlphaFoldDB" id="A0A4Y7JTW8"/>
<keyword evidence="2" id="KW-0547">Nucleotide-binding</keyword>
<sequence>MVMDIMSAPTLSTSSLNPNAPLFVPRAYQAVEDYSDEWWELIQSSPWFRDYWLKECFQDPSQYSPSSDDHLFNNIDEAVFDAFTNQDEDDVEDQEEEVEKNYYKDLISFGVLKWRKSQGLAEKSPKYEKAPKFVKMQVNPRPIQQPRGVVGYVSRFYWNEYVALVKVTSESSNGRFTMRWIKDLTHKNFSLSIKDHDGGVTNTKTKGKKITAAEGIQGGNFSYKQIKAATKDFKPANKNGEGGFGSVYKGKLPDGRAIAVKVISPNSMRGEKEFLSEINTISRHPNIVELFGHCVATDNKGYMAPEYSKHGYLTEKADVYCFGVVVLELMSGMSWRGKRYLGRSQHLLEIAKDVKMKQNLTSQLDQDLTNVSENEAIIVLDLAMLCTSDSPKARPDMSDVVKTLEGMNVINTLVVQLESDDLTGVTSDEMALSHFSVNYLEIVTDPGNAPTTSENEVTMISESCELISVAKDDKSGDEKDGVVFQSSGHFSLMEVNNTKSTAVIWDYIAAPKDLKRDVGQDEIPIRSSHVASDSTKLHSHVKASIGEGADDSKSSVICTNIPTSETLVSYAKEASTSSTLDDITELGDEDELEYIKPHFEEGKYHIECSNEEFKVGCNKWKNSLVGYFLSEDGTFDVDKEVVAEVVLRETMVNVSVFSIRNEYYLFPFSRVEDRTKVLESSSLLHIKGNPLVLIKWDWKLTFDKAETMKCIPIWVKIYNLPLFLWNPSCLSKVVSAFGIPICADQKTKKQHRLDYARVYMKVTASKPLLDSFLISVKGIDYLLNLEYDWKPLRCTNCFTFGHTELKCKLKLEVKQD</sequence>
<dbReference type="Gramene" id="RZC63238">
    <property type="protein sequence ID" value="RZC63238"/>
    <property type="gene ID" value="C5167_025001"/>
</dbReference>
<dbReference type="InterPro" id="IPR052059">
    <property type="entry name" value="CR_Ser/Thr_kinase"/>
</dbReference>
<dbReference type="Pfam" id="PF14111">
    <property type="entry name" value="DUF4283"/>
    <property type="match status" value="1"/>
</dbReference>
<keyword evidence="1" id="KW-0808">Transferase</keyword>
<dbReference type="Proteomes" id="UP000316621">
    <property type="component" value="Chromosome 5"/>
</dbReference>
<dbReference type="Pfam" id="PF07145">
    <property type="entry name" value="PAM2"/>
    <property type="match status" value="1"/>
</dbReference>
<evidence type="ECO:0000256" key="4">
    <source>
        <dbReference type="ARBA" id="ARBA00022840"/>
    </source>
</evidence>
<dbReference type="SUPFAM" id="SSF56112">
    <property type="entry name" value="Protein kinase-like (PK-like)"/>
    <property type="match status" value="1"/>
</dbReference>
<dbReference type="Gene3D" id="1.10.510.10">
    <property type="entry name" value="Transferase(Phosphotransferase) domain 1"/>
    <property type="match status" value="1"/>
</dbReference>
<feature type="domain" description="Protein kinase" evidence="5">
    <location>
        <begin position="233"/>
        <end position="541"/>
    </location>
</feature>
<dbReference type="InterPro" id="IPR025558">
    <property type="entry name" value="DUF4283"/>
</dbReference>
<evidence type="ECO:0000313" key="7">
    <source>
        <dbReference type="Proteomes" id="UP000316621"/>
    </source>
</evidence>
<dbReference type="Pfam" id="PF07714">
    <property type="entry name" value="PK_Tyr_Ser-Thr"/>
    <property type="match status" value="2"/>
</dbReference>
<dbReference type="PANTHER" id="PTHR47973">
    <property type="entry name" value="CYSTEINE-RICH RECEPTOR-LIKE PROTEIN KINASE 3"/>
    <property type="match status" value="1"/>
</dbReference>
<dbReference type="InterPro" id="IPR000719">
    <property type="entry name" value="Prot_kinase_dom"/>
</dbReference>
<dbReference type="InterPro" id="IPR009818">
    <property type="entry name" value="PAM2_motif"/>
</dbReference>
<evidence type="ECO:0000256" key="1">
    <source>
        <dbReference type="ARBA" id="ARBA00022679"/>
    </source>
</evidence>
<keyword evidence="7" id="KW-1185">Reference proteome</keyword>
<evidence type="ECO:0000259" key="5">
    <source>
        <dbReference type="PROSITE" id="PS50011"/>
    </source>
</evidence>
<keyword evidence="4" id="KW-0067">ATP-binding</keyword>
<protein>
    <recommendedName>
        <fullName evidence="5">Protein kinase domain-containing protein</fullName>
    </recommendedName>
</protein>
<dbReference type="InterPro" id="IPR001245">
    <property type="entry name" value="Ser-Thr/Tyr_kinase_cat_dom"/>
</dbReference>
<proteinExistence type="predicted"/>
<organism evidence="6 7">
    <name type="scientific">Papaver somniferum</name>
    <name type="common">Opium poppy</name>
    <dbReference type="NCBI Taxonomy" id="3469"/>
    <lineage>
        <taxon>Eukaryota</taxon>
        <taxon>Viridiplantae</taxon>
        <taxon>Streptophyta</taxon>
        <taxon>Embryophyta</taxon>
        <taxon>Tracheophyta</taxon>
        <taxon>Spermatophyta</taxon>
        <taxon>Magnoliopsida</taxon>
        <taxon>Ranunculales</taxon>
        <taxon>Papaveraceae</taxon>
        <taxon>Papaveroideae</taxon>
        <taxon>Papaver</taxon>
    </lineage>
</organism>
<evidence type="ECO:0000256" key="2">
    <source>
        <dbReference type="ARBA" id="ARBA00022741"/>
    </source>
</evidence>
<evidence type="ECO:0000313" key="6">
    <source>
        <dbReference type="EMBL" id="RZC63238.1"/>
    </source>
</evidence>
<keyword evidence="3" id="KW-0418">Kinase</keyword>
<dbReference type="PROSITE" id="PS50011">
    <property type="entry name" value="PROTEIN_KINASE_DOM"/>
    <property type="match status" value="1"/>
</dbReference>
<dbReference type="GO" id="GO:0005524">
    <property type="term" value="F:ATP binding"/>
    <property type="evidence" value="ECO:0007669"/>
    <property type="project" value="UniProtKB-KW"/>
</dbReference>
<dbReference type="EMBL" id="CM010719">
    <property type="protein sequence ID" value="RZC63238.1"/>
    <property type="molecule type" value="Genomic_DNA"/>
</dbReference>
<accession>A0A4Y7JTW8</accession>
<dbReference type="GO" id="GO:0004672">
    <property type="term" value="F:protein kinase activity"/>
    <property type="evidence" value="ECO:0007669"/>
    <property type="project" value="InterPro"/>
</dbReference>
<name>A0A4Y7JTW8_PAPSO</name>
<dbReference type="Gene3D" id="3.30.200.20">
    <property type="entry name" value="Phosphorylase Kinase, domain 1"/>
    <property type="match status" value="1"/>
</dbReference>
<evidence type="ECO:0000256" key="3">
    <source>
        <dbReference type="ARBA" id="ARBA00022777"/>
    </source>
</evidence>